<keyword evidence="7" id="KW-1185">Reference proteome</keyword>
<feature type="domain" description="PPIase cyclophilin-type" evidence="5">
    <location>
        <begin position="56"/>
        <end position="214"/>
    </location>
</feature>
<dbReference type="Gene3D" id="2.40.100.10">
    <property type="entry name" value="Cyclophilin-like"/>
    <property type="match status" value="1"/>
</dbReference>
<evidence type="ECO:0000313" key="7">
    <source>
        <dbReference type="Proteomes" id="UP000664169"/>
    </source>
</evidence>
<dbReference type="Proteomes" id="UP000664169">
    <property type="component" value="Unassembled WGS sequence"/>
</dbReference>
<dbReference type="InterPro" id="IPR020892">
    <property type="entry name" value="Cyclophilin-type_PPIase_CS"/>
</dbReference>
<name>A0A8H3ITL9_9LECA</name>
<dbReference type="PROSITE" id="PS00170">
    <property type="entry name" value="CSA_PPIASE_1"/>
    <property type="match status" value="1"/>
</dbReference>
<dbReference type="Pfam" id="PF00160">
    <property type="entry name" value="Pro_isomerase"/>
    <property type="match status" value="1"/>
</dbReference>
<proteinExistence type="inferred from homology"/>
<evidence type="ECO:0000259" key="5">
    <source>
        <dbReference type="PROSITE" id="PS50072"/>
    </source>
</evidence>
<dbReference type="InterPro" id="IPR029000">
    <property type="entry name" value="Cyclophilin-like_dom_sf"/>
</dbReference>
<reference evidence="6" key="1">
    <citation type="submission" date="2021-03" db="EMBL/GenBank/DDBJ databases">
        <authorList>
            <person name="Tagirdzhanova G."/>
        </authorList>
    </citation>
    <scope>NUCLEOTIDE SEQUENCE</scope>
</reference>
<sequence>MAQSTLKGLGEDGQPIVFLDISLGGTVHSSPISFPFLHLSIYASLALTNEPSLSTGEPLGRIKILLYSNTVPLTAENFRQFCVGAAKGPDGKPIGYKGARFHRIIPSFMIQGGDFINGDGTGSVSIYSRTAFADEKAGLVLKHDEPGVLSMANSGPDTNGCQFFITTVATPFLDGKHVVFGRVVQGMDVVRKVEKVRTRNERPVNDVIISQCGEM</sequence>
<evidence type="ECO:0000256" key="1">
    <source>
        <dbReference type="ARBA" id="ARBA00000971"/>
    </source>
</evidence>
<dbReference type="GO" id="GO:0006457">
    <property type="term" value="P:protein folding"/>
    <property type="evidence" value="ECO:0007669"/>
    <property type="project" value="InterPro"/>
</dbReference>
<dbReference type="PRINTS" id="PR00153">
    <property type="entry name" value="CSAPPISMRASE"/>
</dbReference>
<keyword evidence="3 4" id="KW-0413">Isomerase</keyword>
<dbReference type="PROSITE" id="PS50072">
    <property type="entry name" value="CSA_PPIASE_2"/>
    <property type="match status" value="1"/>
</dbReference>
<dbReference type="PANTHER" id="PTHR11071:SF561">
    <property type="entry name" value="PEPTIDYL-PROLYL CIS-TRANS ISOMERASE D-RELATED"/>
    <property type="match status" value="1"/>
</dbReference>
<dbReference type="GO" id="GO:0003755">
    <property type="term" value="F:peptidyl-prolyl cis-trans isomerase activity"/>
    <property type="evidence" value="ECO:0007669"/>
    <property type="project" value="UniProtKB-UniRule"/>
</dbReference>
<gene>
    <name evidence="6" type="primary">CYP3</name>
    <name evidence="6" type="ORF">GOMPHAMPRED_007121</name>
</gene>
<evidence type="ECO:0000256" key="2">
    <source>
        <dbReference type="ARBA" id="ARBA00023110"/>
    </source>
</evidence>
<dbReference type="PANTHER" id="PTHR11071">
    <property type="entry name" value="PEPTIDYL-PROLYL CIS-TRANS ISOMERASE"/>
    <property type="match status" value="1"/>
</dbReference>
<evidence type="ECO:0000256" key="3">
    <source>
        <dbReference type="ARBA" id="ARBA00023235"/>
    </source>
</evidence>
<dbReference type="AlphaFoldDB" id="A0A8H3ITL9"/>
<comment type="function">
    <text evidence="4">PPIases accelerate the folding of proteins. It catalyzes the cis-trans isomerization of proline imidic peptide bonds in oligopeptides.</text>
</comment>
<organism evidence="6 7">
    <name type="scientific">Gomphillus americanus</name>
    <dbReference type="NCBI Taxonomy" id="1940652"/>
    <lineage>
        <taxon>Eukaryota</taxon>
        <taxon>Fungi</taxon>
        <taxon>Dikarya</taxon>
        <taxon>Ascomycota</taxon>
        <taxon>Pezizomycotina</taxon>
        <taxon>Lecanoromycetes</taxon>
        <taxon>OSLEUM clade</taxon>
        <taxon>Ostropomycetidae</taxon>
        <taxon>Ostropales</taxon>
        <taxon>Graphidaceae</taxon>
        <taxon>Gomphilloideae</taxon>
        <taxon>Gomphillus</taxon>
    </lineage>
</organism>
<accession>A0A8H3ITL9</accession>
<dbReference type="InterPro" id="IPR002130">
    <property type="entry name" value="Cyclophilin-type_PPIase_dom"/>
</dbReference>
<comment type="caution">
    <text evidence="6">The sequence shown here is derived from an EMBL/GenBank/DDBJ whole genome shotgun (WGS) entry which is preliminary data.</text>
</comment>
<dbReference type="EMBL" id="CAJPDQ010000050">
    <property type="protein sequence ID" value="CAF9933010.1"/>
    <property type="molecule type" value="Genomic_DNA"/>
</dbReference>
<dbReference type="SUPFAM" id="SSF50891">
    <property type="entry name" value="Cyclophilin-like"/>
    <property type="match status" value="1"/>
</dbReference>
<comment type="catalytic activity">
    <reaction evidence="1 4">
        <text>[protein]-peptidylproline (omega=180) = [protein]-peptidylproline (omega=0)</text>
        <dbReference type="Rhea" id="RHEA:16237"/>
        <dbReference type="Rhea" id="RHEA-COMP:10747"/>
        <dbReference type="Rhea" id="RHEA-COMP:10748"/>
        <dbReference type="ChEBI" id="CHEBI:83833"/>
        <dbReference type="ChEBI" id="CHEBI:83834"/>
        <dbReference type="EC" id="5.2.1.8"/>
    </reaction>
</comment>
<keyword evidence="2 4" id="KW-0697">Rotamase</keyword>
<evidence type="ECO:0000256" key="4">
    <source>
        <dbReference type="RuleBase" id="RU363019"/>
    </source>
</evidence>
<dbReference type="GO" id="GO:0005737">
    <property type="term" value="C:cytoplasm"/>
    <property type="evidence" value="ECO:0007669"/>
    <property type="project" value="TreeGrafter"/>
</dbReference>
<comment type="similarity">
    <text evidence="4">Belongs to the cyclophilin-type PPIase family.</text>
</comment>
<protein>
    <recommendedName>
        <fullName evidence="4">Peptidyl-prolyl cis-trans isomerase</fullName>
        <shortName evidence="4">PPIase</shortName>
        <ecNumber evidence="4">5.2.1.8</ecNumber>
    </recommendedName>
</protein>
<evidence type="ECO:0000313" key="6">
    <source>
        <dbReference type="EMBL" id="CAF9933010.1"/>
    </source>
</evidence>
<dbReference type="OrthoDB" id="193499at2759"/>
<dbReference type="GO" id="GO:0016018">
    <property type="term" value="F:cyclosporin A binding"/>
    <property type="evidence" value="ECO:0007669"/>
    <property type="project" value="TreeGrafter"/>
</dbReference>
<dbReference type="FunFam" id="2.40.100.10:FF:000025">
    <property type="entry name" value="Peptidyl-prolyl cis-trans isomerase CYP19-2"/>
    <property type="match status" value="1"/>
</dbReference>
<dbReference type="EC" id="5.2.1.8" evidence="4"/>